<comment type="PTM">
    <text evidence="8">Cleaved by autocatalysis into a large and a small subunit.</text>
</comment>
<dbReference type="EC" id="2.3.2.2" evidence="8"/>
<name>A0A068NUM9_FIMGI</name>
<keyword evidence="4 8" id="KW-0012">Acyltransferase</keyword>
<dbReference type="InterPro" id="IPR055262">
    <property type="entry name" value="GGT_CS"/>
</dbReference>
<evidence type="ECO:0000256" key="6">
    <source>
        <dbReference type="PIRSR" id="PIRSR600101-1"/>
    </source>
</evidence>
<reference evidence="9 10" key="1">
    <citation type="journal article" date="2014" name="PLoS ONE">
        <title>The first complete genome sequence of the class fimbriimonadia in the phylum armatimonadetes.</title>
        <authorList>
            <person name="Hu Z.Y."/>
            <person name="Wang Y.Z."/>
            <person name="Im W.T."/>
            <person name="Wang S.Y."/>
            <person name="Zhao G.P."/>
            <person name="Zheng H.J."/>
            <person name="Quan Z.X."/>
        </authorList>
    </citation>
    <scope>NUCLEOTIDE SEQUENCE [LARGE SCALE GENOMIC DNA]</scope>
    <source>
        <strain evidence="9">Gsoil 348</strain>
    </source>
</reference>
<comment type="catalytic activity">
    <reaction evidence="5 8">
        <text>an N-terminal (5-L-glutamyl)-[peptide] + an alpha-amino acid = 5-L-glutamyl amino acid + an N-terminal L-alpha-aminoacyl-[peptide]</text>
        <dbReference type="Rhea" id="RHEA:23904"/>
        <dbReference type="Rhea" id="RHEA-COMP:9780"/>
        <dbReference type="Rhea" id="RHEA-COMP:9795"/>
        <dbReference type="ChEBI" id="CHEBI:77644"/>
        <dbReference type="ChEBI" id="CHEBI:78597"/>
        <dbReference type="ChEBI" id="CHEBI:78599"/>
        <dbReference type="ChEBI" id="CHEBI:78608"/>
        <dbReference type="EC" id="2.3.2.2"/>
    </reaction>
</comment>
<dbReference type="STRING" id="661478.OP10G_1956"/>
<evidence type="ECO:0000313" key="10">
    <source>
        <dbReference type="Proteomes" id="UP000027982"/>
    </source>
</evidence>
<dbReference type="eggNOG" id="COG0405">
    <property type="taxonomic scope" value="Bacteria"/>
</dbReference>
<dbReference type="InterPro" id="IPR051792">
    <property type="entry name" value="GGT_bact"/>
</dbReference>
<dbReference type="InterPro" id="IPR029055">
    <property type="entry name" value="Ntn_hydrolases_N"/>
</dbReference>
<evidence type="ECO:0000256" key="8">
    <source>
        <dbReference type="RuleBase" id="RU368036"/>
    </source>
</evidence>
<keyword evidence="8" id="KW-0865">Zymogen</keyword>
<dbReference type="InterPro" id="IPR043137">
    <property type="entry name" value="GGT_ssub_C"/>
</dbReference>
<dbReference type="Gene3D" id="3.60.20.40">
    <property type="match status" value="1"/>
</dbReference>
<dbReference type="Gene3D" id="1.10.246.130">
    <property type="match status" value="1"/>
</dbReference>
<keyword evidence="10" id="KW-1185">Reference proteome</keyword>
<dbReference type="EMBL" id="CP007139">
    <property type="protein sequence ID" value="AIE85324.1"/>
    <property type="molecule type" value="Genomic_DNA"/>
</dbReference>
<sequence>MLAVLAILAIADSETVTTRNGVVVCDEPLAAQAGASILRKGGNAVDAAVATALALAVVEPTAGNIGGGGFMLVRMTDGRKVFLDYREEAPRKASRNMYLAPDGSLRNGASTLGPLAAGVPGTVAGMGEASHRFGKLPWRDLVEPAVELAERGFPLSRSQASALEHDADRLTKFDATRQEYFKDGKSYVAGETLRLPQLAETLRRIQKEGAREFYQGHTADLIAIHMRSHGGIIDRTDLAAYHVRIRKPLVGTYRGREVMTSPPPSSGGVAVIEMLNILEGYPRKMSPANRIHVTTEAMRRAFADRSELMGDPDFVRVPVSKLIAKNYAAKFRNEIDPQKASRSVDIKPGRWLPGEHRETTHFSVVDAAGNAVANTYTLNGSFGCADTVEGAGFLLNNEMDDFAAKPGSPNMFGLIQGERNAIAPNKRPLSSMTPTIVLSRGKLEMVLGSPGGPTIINTVLEVFLNRADLGMSPVEAVRAPRFHHQWMPDELTTELLPNDVLDDLRRFGHRLAPTRSQGIANCVFVDPKTGQRTGVADRRYRGSAAASE</sequence>
<feature type="active site" description="Nucleophile" evidence="6">
    <location>
        <position position="359"/>
    </location>
</feature>
<evidence type="ECO:0000256" key="5">
    <source>
        <dbReference type="ARBA" id="ARBA00047417"/>
    </source>
</evidence>
<dbReference type="PRINTS" id="PR01210">
    <property type="entry name" value="GGTRANSPTASE"/>
</dbReference>
<dbReference type="NCBIfam" id="TIGR00066">
    <property type="entry name" value="g_glut_trans"/>
    <property type="match status" value="1"/>
</dbReference>
<dbReference type="GO" id="GO:0006751">
    <property type="term" value="P:glutathione catabolic process"/>
    <property type="evidence" value="ECO:0007669"/>
    <property type="project" value="UniProtKB-UniRule"/>
</dbReference>
<evidence type="ECO:0000256" key="3">
    <source>
        <dbReference type="ARBA" id="ARBA00009381"/>
    </source>
</evidence>
<dbReference type="KEGG" id="fgi:OP10G_1956"/>
<proteinExistence type="inferred from homology"/>
<dbReference type="GO" id="GO:0006750">
    <property type="term" value="P:glutathione biosynthetic process"/>
    <property type="evidence" value="ECO:0007669"/>
    <property type="project" value="UniProtKB-KW"/>
</dbReference>
<dbReference type="EC" id="3.4.19.13" evidence="8"/>
<keyword evidence="8" id="KW-0317">Glutathione biosynthesis</keyword>
<dbReference type="PANTHER" id="PTHR43199:SF6">
    <property type="entry name" value="GLUTATHIONE HYDROLASE PROENZYME"/>
    <property type="match status" value="1"/>
</dbReference>
<evidence type="ECO:0000256" key="2">
    <source>
        <dbReference type="ARBA" id="ARBA00001089"/>
    </source>
</evidence>
<evidence type="ECO:0000313" key="9">
    <source>
        <dbReference type="EMBL" id="AIE85324.1"/>
    </source>
</evidence>
<comment type="pathway">
    <text evidence="8">Sulfur metabolism; glutathione metabolism.</text>
</comment>
<dbReference type="PROSITE" id="PS00462">
    <property type="entry name" value="G_GLU_TRANSPEPTIDASE"/>
    <property type="match status" value="1"/>
</dbReference>
<dbReference type="InterPro" id="IPR043138">
    <property type="entry name" value="GGT_lsub"/>
</dbReference>
<dbReference type="InterPro" id="IPR000101">
    <property type="entry name" value="GGT_peptidase"/>
</dbReference>
<gene>
    <name evidence="9" type="ORF">OP10G_1956</name>
</gene>
<evidence type="ECO:0000256" key="1">
    <source>
        <dbReference type="ARBA" id="ARBA00001049"/>
    </source>
</evidence>
<dbReference type="RefSeq" id="WP_025226099.1">
    <property type="nucleotide sequence ID" value="NZ_CP007139.1"/>
</dbReference>
<comment type="similarity">
    <text evidence="3 8">Belongs to the gamma-glutamyltransferase family.</text>
</comment>
<feature type="binding site" evidence="7">
    <location>
        <position position="452"/>
    </location>
    <ligand>
        <name>L-glutamate</name>
        <dbReference type="ChEBI" id="CHEBI:29985"/>
    </ligand>
</feature>
<feature type="binding site" evidence="7">
    <location>
        <position position="86"/>
    </location>
    <ligand>
        <name>L-glutamate</name>
        <dbReference type="ChEBI" id="CHEBI:29985"/>
    </ligand>
</feature>
<keyword evidence="8" id="KW-0378">Hydrolase</keyword>
<dbReference type="PANTHER" id="PTHR43199">
    <property type="entry name" value="GLUTATHIONE HYDROLASE"/>
    <property type="match status" value="1"/>
</dbReference>
<feature type="binding site" evidence="7">
    <location>
        <position position="401"/>
    </location>
    <ligand>
        <name>L-glutamate</name>
        <dbReference type="ChEBI" id="CHEBI:29985"/>
    </ligand>
</feature>
<dbReference type="GO" id="GO:0036374">
    <property type="term" value="F:glutathione hydrolase activity"/>
    <property type="evidence" value="ECO:0007669"/>
    <property type="project" value="UniProtKB-UniRule"/>
</dbReference>
<feature type="binding site" evidence="7">
    <location>
        <begin position="377"/>
        <end position="379"/>
    </location>
    <ligand>
        <name>L-glutamate</name>
        <dbReference type="ChEBI" id="CHEBI:29985"/>
    </ligand>
</feature>
<evidence type="ECO:0000256" key="7">
    <source>
        <dbReference type="PIRSR" id="PIRSR600101-2"/>
    </source>
</evidence>
<dbReference type="Proteomes" id="UP000027982">
    <property type="component" value="Chromosome"/>
</dbReference>
<organism evidence="9 10">
    <name type="scientific">Fimbriimonas ginsengisoli Gsoil 348</name>
    <dbReference type="NCBI Taxonomy" id="661478"/>
    <lineage>
        <taxon>Bacteria</taxon>
        <taxon>Bacillati</taxon>
        <taxon>Armatimonadota</taxon>
        <taxon>Fimbriimonadia</taxon>
        <taxon>Fimbriimonadales</taxon>
        <taxon>Fimbriimonadaceae</taxon>
        <taxon>Fimbriimonas</taxon>
    </lineage>
</organism>
<dbReference type="UniPathway" id="UPA00204"/>
<protein>
    <recommendedName>
        <fullName evidence="8">Glutathione hydrolase proenzyme</fullName>
        <ecNumber evidence="8">2.3.2.2</ecNumber>
        <ecNumber evidence="8">3.4.19.13</ecNumber>
    </recommendedName>
    <component>
        <recommendedName>
            <fullName evidence="8">Glutathione hydrolase large chain</fullName>
        </recommendedName>
    </component>
    <component>
        <recommendedName>
            <fullName evidence="8">Glutathione hydrolase small chain</fullName>
        </recommendedName>
    </component>
</protein>
<accession>A0A068NUM9</accession>
<dbReference type="GO" id="GO:0103068">
    <property type="term" value="F:leukotriene C4 gamma-glutamyl transferase activity"/>
    <property type="evidence" value="ECO:0007669"/>
    <property type="project" value="UniProtKB-EC"/>
</dbReference>
<dbReference type="Pfam" id="PF01019">
    <property type="entry name" value="G_glu_transpept"/>
    <property type="match status" value="1"/>
</dbReference>
<comment type="catalytic activity">
    <reaction evidence="2 8">
        <text>glutathione + H2O = L-cysteinylglycine + L-glutamate</text>
        <dbReference type="Rhea" id="RHEA:28807"/>
        <dbReference type="ChEBI" id="CHEBI:15377"/>
        <dbReference type="ChEBI" id="CHEBI:29985"/>
        <dbReference type="ChEBI" id="CHEBI:57925"/>
        <dbReference type="ChEBI" id="CHEBI:61694"/>
        <dbReference type="EC" id="3.4.19.13"/>
    </reaction>
</comment>
<dbReference type="SUPFAM" id="SSF56235">
    <property type="entry name" value="N-terminal nucleophile aminohydrolases (Ntn hydrolases)"/>
    <property type="match status" value="1"/>
</dbReference>
<dbReference type="HOGENOM" id="CLU_014813_0_3_0"/>
<evidence type="ECO:0000256" key="4">
    <source>
        <dbReference type="ARBA" id="ARBA00023315"/>
    </source>
</evidence>
<comment type="subunit">
    <text evidence="8">This enzyme consists of two polypeptide chains, which are synthesized in precursor form from a single polypeptide.</text>
</comment>
<feature type="binding site" evidence="7">
    <location>
        <begin position="430"/>
        <end position="431"/>
    </location>
    <ligand>
        <name>L-glutamate</name>
        <dbReference type="ChEBI" id="CHEBI:29985"/>
    </ligand>
</feature>
<dbReference type="OrthoDB" id="9781342at2"/>
<comment type="catalytic activity">
    <reaction evidence="1 8">
        <text>an S-substituted glutathione + H2O = an S-substituted L-cysteinylglycine + L-glutamate</text>
        <dbReference type="Rhea" id="RHEA:59468"/>
        <dbReference type="ChEBI" id="CHEBI:15377"/>
        <dbReference type="ChEBI" id="CHEBI:29985"/>
        <dbReference type="ChEBI" id="CHEBI:90779"/>
        <dbReference type="ChEBI" id="CHEBI:143103"/>
        <dbReference type="EC" id="3.4.19.13"/>
    </reaction>
</comment>
<keyword evidence="8 9" id="KW-0808">Transferase</keyword>
<dbReference type="AlphaFoldDB" id="A0A068NUM9"/>